<proteinExistence type="inferred from homology"/>
<dbReference type="InterPro" id="IPR015351">
    <property type="entry name" value="RBP-J/Cbf11/Cbf12_DNA-bd"/>
</dbReference>
<keyword evidence="6" id="KW-0539">Nucleus</keyword>
<feature type="domain" description="RBP-J/Cbf11/Cbf12 DNA binding" evidence="8">
    <location>
        <begin position="313"/>
        <end position="553"/>
    </location>
</feature>
<evidence type="ECO:0000259" key="8">
    <source>
        <dbReference type="SMART" id="SM01267"/>
    </source>
</evidence>
<keyword evidence="12" id="KW-1185">Reference proteome</keyword>
<dbReference type="InterPro" id="IPR040159">
    <property type="entry name" value="CLS_fam"/>
</dbReference>
<dbReference type="PANTHER" id="PTHR10665">
    <property type="entry name" value="RECOMBINING BINDING PROTEIN SUPPRESSOR OF HAIRLESS"/>
    <property type="match status" value="1"/>
</dbReference>
<feature type="compositionally biased region" description="Polar residues" evidence="7">
    <location>
        <begin position="377"/>
        <end position="393"/>
    </location>
</feature>
<feature type="region of interest" description="Disordered" evidence="7">
    <location>
        <begin position="687"/>
        <end position="710"/>
    </location>
</feature>
<dbReference type="SUPFAM" id="SSF110217">
    <property type="entry name" value="DNA-binding protein LAG-1 (CSL)"/>
    <property type="match status" value="1"/>
</dbReference>
<dbReference type="InterPro" id="IPR008967">
    <property type="entry name" value="p53-like_TF_DNA-bd_sf"/>
</dbReference>
<dbReference type="Pfam" id="PF09270">
    <property type="entry name" value="BTD"/>
    <property type="match status" value="1"/>
</dbReference>
<feature type="compositionally biased region" description="Polar residues" evidence="7">
    <location>
        <begin position="1086"/>
        <end position="1114"/>
    </location>
</feature>
<dbReference type="EMBL" id="LSSM01001550">
    <property type="protein sequence ID" value="OMJ25948.1"/>
    <property type="molecule type" value="Genomic_DNA"/>
</dbReference>
<keyword evidence="4" id="KW-0238">DNA-binding</keyword>
<dbReference type="Proteomes" id="UP000187429">
    <property type="component" value="Unassembled WGS sequence"/>
</dbReference>
<dbReference type="InterPro" id="IPR036358">
    <property type="entry name" value="BTD_sf"/>
</dbReference>
<dbReference type="Pfam" id="PF09271">
    <property type="entry name" value="LAG1-DNAbind"/>
    <property type="match status" value="1"/>
</dbReference>
<dbReference type="InterPro" id="IPR037095">
    <property type="entry name" value="RBP-J/Cbf11_DNA-bd_sf"/>
</dbReference>
<comment type="similarity">
    <text evidence="2">Belongs to the Su(H) family.</text>
</comment>
<dbReference type="GO" id="GO:0005634">
    <property type="term" value="C:nucleus"/>
    <property type="evidence" value="ECO:0007669"/>
    <property type="project" value="UniProtKB-SubCell"/>
</dbReference>
<dbReference type="SMART" id="SM01268">
    <property type="entry name" value="BTD"/>
    <property type="match status" value="1"/>
</dbReference>
<dbReference type="InterPro" id="IPR015350">
    <property type="entry name" value="Beta-trefoil_DNA-bd_dom"/>
</dbReference>
<accession>A0A1R1XXY6</accession>
<evidence type="ECO:0000256" key="4">
    <source>
        <dbReference type="ARBA" id="ARBA00023125"/>
    </source>
</evidence>
<protein>
    <submittedName>
        <fullName evidence="10">Recombining binding protein suppressor of hairless</fullName>
    </submittedName>
</protein>
<keyword evidence="5" id="KW-0804">Transcription</keyword>
<reference evidence="10" key="2">
    <citation type="submission" date="2017-01" db="EMBL/GenBank/DDBJ databases">
        <authorList>
            <person name="Mah S.A."/>
            <person name="Swanson W.J."/>
            <person name="Moy G.W."/>
            <person name="Vacquier V.D."/>
        </authorList>
    </citation>
    <scope>NUCLEOTIDE SEQUENCE [LARGE SCALE GENOMIC DNA]</scope>
    <source>
        <strain evidence="10">ID-206-W2</strain>
    </source>
</reference>
<feature type="region of interest" description="Disordered" evidence="7">
    <location>
        <begin position="100"/>
        <end position="173"/>
    </location>
</feature>
<evidence type="ECO:0000256" key="6">
    <source>
        <dbReference type="ARBA" id="ARBA00023242"/>
    </source>
</evidence>
<dbReference type="AlphaFoldDB" id="A0A1R1XXY6"/>
<evidence type="ECO:0000259" key="9">
    <source>
        <dbReference type="SMART" id="SM01268"/>
    </source>
</evidence>
<feature type="compositionally biased region" description="Low complexity" evidence="7">
    <location>
        <begin position="136"/>
        <end position="173"/>
    </location>
</feature>
<reference evidence="12" key="1">
    <citation type="submission" date="2017-01" db="EMBL/GenBank/DDBJ databases">
        <authorList>
            <person name="Wang Y."/>
            <person name="White M."/>
            <person name="Kvist S."/>
            <person name="Moncalvo J.-M."/>
        </authorList>
    </citation>
    <scope>NUCLEOTIDE SEQUENCE [LARGE SCALE GENOMIC DNA]</scope>
    <source>
        <strain evidence="12">ID-206-W2</strain>
    </source>
</reference>
<comment type="subcellular location">
    <subcellularLocation>
        <location evidence="1">Nucleus</location>
    </subcellularLocation>
</comment>
<evidence type="ECO:0000313" key="10">
    <source>
        <dbReference type="EMBL" id="OMJ19547.1"/>
    </source>
</evidence>
<keyword evidence="3" id="KW-0805">Transcription regulation</keyword>
<gene>
    <name evidence="11" type="ORF">AYI69_g4121</name>
    <name evidence="10" type="ORF">AYI69_g6578</name>
</gene>
<feature type="domain" description="Beta-trefoil DNA-binding" evidence="9">
    <location>
        <begin position="554"/>
        <end position="742"/>
    </location>
</feature>
<dbReference type="OrthoDB" id="5600360at2759"/>
<dbReference type="Gene3D" id="2.60.40.1450">
    <property type="entry name" value="LAG1, DNA binding domain"/>
    <property type="match status" value="1"/>
</dbReference>
<dbReference type="GO" id="GO:0000978">
    <property type="term" value="F:RNA polymerase II cis-regulatory region sequence-specific DNA binding"/>
    <property type="evidence" value="ECO:0007669"/>
    <property type="project" value="InterPro"/>
</dbReference>
<dbReference type="GO" id="GO:0001228">
    <property type="term" value="F:DNA-binding transcription activator activity, RNA polymerase II-specific"/>
    <property type="evidence" value="ECO:0007669"/>
    <property type="project" value="InterPro"/>
</dbReference>
<feature type="region of interest" description="Disordered" evidence="7">
    <location>
        <begin position="428"/>
        <end position="449"/>
    </location>
</feature>
<dbReference type="EMBL" id="LSSM01002973">
    <property type="protein sequence ID" value="OMJ19547.1"/>
    <property type="molecule type" value="Genomic_DNA"/>
</dbReference>
<sequence>MNGRVDSIQNLFNHPTQPHNNIRLPSLDDSIKLKRKIDFENFFSKKKLYDSQNLPQSTQILPLANDSYDRIITKKPRTTLDYKFKAYYSLESHQYNNEHHRNVPINHSRPYSSPDINLDSNSIAPPGNNFKQFSLNSSHSSPTNTTNNFESNYINSSKSNNNTSSSSFHNTFSSDSKETLINKKFNLSFLTNSNTKNIEIPSQKYSVSKYNDLQKVPTASPELSDSSSTPISSSSKIMSINSLLESKGLPSDSLLTKIPLNSLKPLNTNAQPNNQNDLTTPIPKSLVTYKGHYVPLKTVWNDYVGDSIDNIVTVKIFYATVAQKSYGNEKRFLCPPPAVLVWGLGESAAILGQSLVEMHIVPGKSLRPRTNIRDHINSSSAFRDYSHSTNSAKNQRRLSGVSETQLMVSNSPLSISNDDQIYSRLSQLSKTSQSPYNNNSSSDSMQVIKPNSNKFSKKSEAEFVTNTRFDSDGRYISANNYIDSYNFALFKALYVGDLGKSKEFRLRLDFLLPPKMLKKGETGPNKAIVELLSGPMTIISKPSKKMNSVRSKGFNIKKGTGVCLYNRINSQTYRTKFMTVDRLSCDWSVVSENWLAFRIVYVNNKGVEIISDSPTLDYGSLIVLESHIFGFRSPVMIVRKVDCGNLFLNSFSPVCQMQKIALELYDTVEQKGTKKFLNVPAEISNISSKSDHDTTTNKSNKQGKKKTDSTSHQPIVFDFLTASHSTNADLPEAISIDDSFCWTIVGVECATYTFTYARNTGLVPNNTDQLQNGNLKSSLQNSTRDRNSAFKSMNLTVPGYHSNHLANSQPQIPQYSSPNSTLMQLSPTLSNDFRKSPTTCPSHCGSGTSSLPRISSFPDMPLQSMGFTPRYIRKMHKLLILVRDFDPNSMSFYLDGAPITKLDYEMVPKYNTCQCQLDNGNTIFNSESSQICQSQLSIKSIQSPCSLTNPLVDRRLSQGSISPGSVSAGKIPSKYFIGDFKYYSNTYINSFNNKKNDDGSYDDGYDQFMFNNNNSQPCQKCACGCASISPCSGCSSVPTSLACSAGKKAYLGVCISLPGILIDSTKSLSMGGSDKKLSDPTGFERSLNSNNTKQLGYTNPKSAESGRNSFPQSSDIQPEYISASSLPIQHSKNSERLSSTTAYPLFITRRDGVCHYLRWAVVLKGENDVDVVSIPDVV</sequence>
<evidence type="ECO:0000313" key="12">
    <source>
        <dbReference type="Proteomes" id="UP000187429"/>
    </source>
</evidence>
<name>A0A1R1XXY6_9FUNG</name>
<evidence type="ECO:0000256" key="1">
    <source>
        <dbReference type="ARBA" id="ARBA00004123"/>
    </source>
</evidence>
<comment type="caution">
    <text evidence="10">The sequence shown here is derived from an EMBL/GenBank/DDBJ whole genome shotgun (WGS) entry which is preliminary data.</text>
</comment>
<feature type="region of interest" description="Disordered" evidence="7">
    <location>
        <begin position="377"/>
        <end position="400"/>
    </location>
</feature>
<feature type="region of interest" description="Disordered" evidence="7">
    <location>
        <begin position="1070"/>
        <end position="1114"/>
    </location>
</feature>
<evidence type="ECO:0000256" key="3">
    <source>
        <dbReference type="ARBA" id="ARBA00023015"/>
    </source>
</evidence>
<evidence type="ECO:0000256" key="2">
    <source>
        <dbReference type="ARBA" id="ARBA00009704"/>
    </source>
</evidence>
<evidence type="ECO:0000256" key="5">
    <source>
        <dbReference type="ARBA" id="ARBA00023163"/>
    </source>
</evidence>
<dbReference type="SUPFAM" id="SSF49417">
    <property type="entry name" value="p53-like transcription factors"/>
    <property type="match status" value="2"/>
</dbReference>
<evidence type="ECO:0000256" key="7">
    <source>
        <dbReference type="SAM" id="MobiDB-lite"/>
    </source>
</evidence>
<feature type="compositionally biased region" description="Polar residues" evidence="7">
    <location>
        <begin position="109"/>
        <end position="135"/>
    </location>
</feature>
<organism evidence="10 12">
    <name type="scientific">Smittium culicis</name>
    <dbReference type="NCBI Taxonomy" id="133412"/>
    <lineage>
        <taxon>Eukaryota</taxon>
        <taxon>Fungi</taxon>
        <taxon>Fungi incertae sedis</taxon>
        <taxon>Zoopagomycota</taxon>
        <taxon>Kickxellomycotina</taxon>
        <taxon>Harpellomycetes</taxon>
        <taxon>Harpellales</taxon>
        <taxon>Legeriomycetaceae</taxon>
        <taxon>Smittium</taxon>
    </lineage>
</organism>
<evidence type="ECO:0000313" key="11">
    <source>
        <dbReference type="EMBL" id="OMJ25948.1"/>
    </source>
</evidence>
<dbReference type="SMART" id="SM01267">
    <property type="entry name" value="LAG1_DNAbind"/>
    <property type="match status" value="1"/>
</dbReference>